<organism evidence="1 2">
    <name type="scientific">Fictibacillus barbaricus</name>
    <dbReference type="NCBI Taxonomy" id="182136"/>
    <lineage>
        <taxon>Bacteria</taxon>
        <taxon>Bacillati</taxon>
        <taxon>Bacillota</taxon>
        <taxon>Bacilli</taxon>
        <taxon>Bacillales</taxon>
        <taxon>Fictibacillaceae</taxon>
        <taxon>Fictibacillus</taxon>
    </lineage>
</organism>
<comment type="caution">
    <text evidence="1">The sequence shown here is derived from an EMBL/GenBank/DDBJ whole genome shotgun (WGS) entry which is preliminary data.</text>
</comment>
<proteinExistence type="predicted"/>
<dbReference type="InterPro" id="IPR025626">
    <property type="entry name" value="YyzF"/>
</dbReference>
<evidence type="ECO:0000313" key="1">
    <source>
        <dbReference type="EMBL" id="MBN3546194.1"/>
    </source>
</evidence>
<gene>
    <name evidence="1" type="ORF">JYA64_12890</name>
</gene>
<dbReference type="RefSeq" id="WP_188400538.1">
    <property type="nucleotide sequence ID" value="NZ_BMCE01000001.1"/>
</dbReference>
<dbReference type="Pfam" id="PF14116">
    <property type="entry name" value="YyzF"/>
    <property type="match status" value="1"/>
</dbReference>
<reference evidence="1 2" key="1">
    <citation type="submission" date="2021-01" db="EMBL/GenBank/DDBJ databases">
        <title>Genome Sequencing of Type Strains.</title>
        <authorList>
            <person name="Lemaire J.F."/>
            <person name="Inderbitzin P."/>
            <person name="Collins S.B."/>
            <person name="Wespe N."/>
            <person name="Knight-Connoni V."/>
        </authorList>
    </citation>
    <scope>NUCLEOTIDE SEQUENCE [LARGE SCALE GENOMIC DNA]</scope>
    <source>
        <strain evidence="1 2">DSM 14730</strain>
    </source>
</reference>
<protein>
    <submittedName>
        <fullName evidence="1">CxxH/CxxC protein</fullName>
    </submittedName>
</protein>
<dbReference type="EMBL" id="JAFHKS010000044">
    <property type="protein sequence ID" value="MBN3546194.1"/>
    <property type="molecule type" value="Genomic_DNA"/>
</dbReference>
<name>A0ABS2ZDC6_9BACL</name>
<sequence length="54" mass="6034">MNIICCKEHAELAIDIIVDEFETPPVVELLTKESELSTGCEYCSKQGVYKVSNI</sequence>
<accession>A0ABS2ZDC6</accession>
<dbReference type="Proteomes" id="UP001319060">
    <property type="component" value="Unassembled WGS sequence"/>
</dbReference>
<dbReference type="NCBIfam" id="TIGR04129">
    <property type="entry name" value="CxxH_BA5709"/>
    <property type="match status" value="1"/>
</dbReference>
<evidence type="ECO:0000313" key="2">
    <source>
        <dbReference type="Proteomes" id="UP001319060"/>
    </source>
</evidence>
<keyword evidence="2" id="KW-1185">Reference proteome</keyword>